<dbReference type="Gene3D" id="1.10.10.2150">
    <property type="entry name" value="Ribosomal RNA-processing protein 8, N-terminal domain"/>
    <property type="match status" value="1"/>
</dbReference>
<keyword evidence="5 9" id="KW-0808">Transferase</keyword>
<dbReference type="FunFam" id="1.10.10.2150:FF:000001">
    <property type="entry name" value="Ribosomal RNA-processing protein 8"/>
    <property type="match status" value="1"/>
</dbReference>
<evidence type="ECO:0000256" key="9">
    <source>
        <dbReference type="RuleBase" id="RU365074"/>
    </source>
</evidence>
<feature type="region of interest" description="Disordered" evidence="10">
    <location>
        <begin position="74"/>
        <end position="121"/>
    </location>
</feature>
<sequence length="496" mass="55808">MFAVPGWSLSADNLRAEQAASTSHDPTGTKSRKRKRAIKKKVIGSNVVDLYESVIGTRGESKDLKTKKRKISVEKDFKHESKGTSQIGHKNKPGTDKTRRGSVKLKSNKDRDGEQQSPESVVIEDKRISSLNNSRLPLNPVKLTPLQISMRDKLVSARFRHLNEMLYTRPSPEALRLFQESPDMFGEYHEGFRRQVRVWPENPVDCFLADIRARAKIKTFRSPSNKSNKTHISTNPLPRTAGTCIIADLGCGDARLAEALQIHRAKLRLDIKSYDLQSPNSLVTKADMASLPLEDASVNVAIFCLALMGTNWLEFIDEAYRILHWKGELWVAEIKSRFRPVRSCGTSNNAGLKGPVDHCVGNIRKASGKRPKLRSRILGDLNVDDDAMHAQDLGIEVDGVEDRRRETDVSAFTEALHKRGFVLDCEYKEAVDLSNRMFVKMHFKKAENPSKGKNVKSRAPSPKSSKRFATKQDYDTRTAGELDEASLLKPCVYKLR</sequence>
<evidence type="ECO:0000313" key="12">
    <source>
        <dbReference type="Proteomes" id="UP000226192"/>
    </source>
</evidence>
<keyword evidence="12" id="KW-1185">Reference proteome</keyword>
<keyword evidence="4 9" id="KW-0489">Methyltransferase</keyword>
<comment type="function">
    <text evidence="9">S-adenosyl-L-methionine-dependent methyltransferase that specifically methylates the N(1) position of adenine in helix 25.1 in 25S rRNA. Required both for ribosomal 40S and 60S subunits biogenesis. Required for efficient pre-rRNA cleavage at site A2.</text>
</comment>
<evidence type="ECO:0000256" key="1">
    <source>
        <dbReference type="ARBA" id="ARBA00004604"/>
    </source>
</evidence>
<dbReference type="OrthoDB" id="10258825at2759"/>
<dbReference type="InterPro" id="IPR029063">
    <property type="entry name" value="SAM-dependent_MTases_sf"/>
</dbReference>
<organism evidence="11 12">
    <name type="scientific">Ophiocordyceps australis</name>
    <dbReference type="NCBI Taxonomy" id="1399860"/>
    <lineage>
        <taxon>Eukaryota</taxon>
        <taxon>Fungi</taxon>
        <taxon>Dikarya</taxon>
        <taxon>Ascomycota</taxon>
        <taxon>Pezizomycotina</taxon>
        <taxon>Sordariomycetes</taxon>
        <taxon>Hypocreomycetidae</taxon>
        <taxon>Hypocreales</taxon>
        <taxon>Ophiocordycipitaceae</taxon>
        <taxon>Ophiocordyceps</taxon>
    </lineage>
</organism>
<evidence type="ECO:0000256" key="3">
    <source>
        <dbReference type="ARBA" id="ARBA00022552"/>
    </source>
</evidence>
<dbReference type="InterPro" id="IPR042036">
    <property type="entry name" value="RRP8_N"/>
</dbReference>
<dbReference type="EC" id="2.1.1.-" evidence="9"/>
<evidence type="ECO:0000313" key="11">
    <source>
        <dbReference type="EMBL" id="PHH59229.1"/>
    </source>
</evidence>
<dbReference type="EMBL" id="NJET01000225">
    <property type="protein sequence ID" value="PHH59229.1"/>
    <property type="molecule type" value="Genomic_DNA"/>
</dbReference>
<evidence type="ECO:0000256" key="7">
    <source>
        <dbReference type="ARBA" id="ARBA00023242"/>
    </source>
</evidence>
<accession>A0A2C5X774</accession>
<keyword evidence="7 9" id="KW-0539">Nucleus</keyword>
<reference evidence="11 12" key="1">
    <citation type="submission" date="2017-06" db="EMBL/GenBank/DDBJ databases">
        <title>Ant-infecting Ophiocordyceps genomes reveal a high diversity of potential behavioral manipulation genes and a possible major role for enterotoxins.</title>
        <authorList>
            <person name="De Bekker C."/>
            <person name="Evans H.C."/>
            <person name="Brachmann A."/>
            <person name="Hughes D.P."/>
        </authorList>
    </citation>
    <scope>NUCLEOTIDE SEQUENCE [LARGE SCALE GENOMIC DNA]</scope>
    <source>
        <strain evidence="11 12">Map64</strain>
    </source>
</reference>
<feature type="region of interest" description="Disordered" evidence="10">
    <location>
        <begin position="447"/>
        <end position="475"/>
    </location>
</feature>
<evidence type="ECO:0000256" key="8">
    <source>
        <dbReference type="ARBA" id="ARBA00076672"/>
    </source>
</evidence>
<evidence type="ECO:0000256" key="4">
    <source>
        <dbReference type="ARBA" id="ARBA00022603"/>
    </source>
</evidence>
<protein>
    <recommendedName>
        <fullName evidence="8 9">Ribosomal RNA-processing protein 8</fullName>
        <ecNumber evidence="9">2.1.1.-</ecNumber>
    </recommendedName>
</protein>
<dbReference type="Pfam" id="PF05148">
    <property type="entry name" value="Methyltransf_8"/>
    <property type="match status" value="1"/>
</dbReference>
<proteinExistence type="inferred from homology"/>
<dbReference type="STRING" id="1399860.A0A2C5X774"/>
<dbReference type="GO" id="GO:0016433">
    <property type="term" value="F:rRNA (adenine) methyltransferase activity"/>
    <property type="evidence" value="ECO:0007669"/>
    <property type="project" value="TreeGrafter"/>
</dbReference>
<name>A0A2C5X774_9HYPO</name>
<dbReference type="GO" id="GO:0005730">
    <property type="term" value="C:nucleolus"/>
    <property type="evidence" value="ECO:0007669"/>
    <property type="project" value="UniProtKB-SubCell"/>
</dbReference>
<feature type="region of interest" description="Disordered" evidence="10">
    <location>
        <begin position="1"/>
        <end position="38"/>
    </location>
</feature>
<comment type="caution">
    <text evidence="11">The sequence shown here is derived from an EMBL/GenBank/DDBJ whole genome shotgun (WGS) entry which is preliminary data.</text>
</comment>
<dbReference type="AlphaFoldDB" id="A0A2C5X774"/>
<dbReference type="Gene3D" id="3.40.50.150">
    <property type="entry name" value="Vaccinia Virus protein VP39"/>
    <property type="match status" value="1"/>
</dbReference>
<feature type="compositionally biased region" description="Polar residues" evidence="10">
    <location>
        <begin position="19"/>
        <end position="29"/>
    </location>
</feature>
<evidence type="ECO:0000256" key="5">
    <source>
        <dbReference type="ARBA" id="ARBA00022679"/>
    </source>
</evidence>
<gene>
    <name evidence="11" type="ORF">CDD81_3547</name>
</gene>
<dbReference type="PANTHER" id="PTHR12787">
    <property type="entry name" value="RIBOSOMAL RNA-PROCESSING PROTEIN 8"/>
    <property type="match status" value="1"/>
</dbReference>
<keyword evidence="6 9" id="KW-0949">S-adenosyl-L-methionine</keyword>
<evidence type="ECO:0000256" key="6">
    <source>
        <dbReference type="ARBA" id="ARBA00022691"/>
    </source>
</evidence>
<comment type="subcellular location">
    <subcellularLocation>
        <location evidence="1 9">Nucleus</location>
        <location evidence="1 9">Nucleolus</location>
    </subcellularLocation>
</comment>
<keyword evidence="3 9" id="KW-0698">rRNA processing</keyword>
<dbReference type="SUPFAM" id="SSF53335">
    <property type="entry name" value="S-adenosyl-L-methionine-dependent methyltransferases"/>
    <property type="match status" value="1"/>
</dbReference>
<dbReference type="Proteomes" id="UP000226192">
    <property type="component" value="Unassembled WGS sequence"/>
</dbReference>
<dbReference type="PANTHER" id="PTHR12787:SF0">
    <property type="entry name" value="RIBOSOMAL RNA-PROCESSING PROTEIN 8"/>
    <property type="match status" value="1"/>
</dbReference>
<evidence type="ECO:0000256" key="2">
    <source>
        <dbReference type="ARBA" id="ARBA00006301"/>
    </source>
</evidence>
<dbReference type="InterPro" id="IPR007823">
    <property type="entry name" value="RRP8"/>
</dbReference>
<comment type="similarity">
    <text evidence="2 9">Belongs to the methyltransferase superfamily. RRP8 family.</text>
</comment>
<dbReference type="GO" id="GO:0042273">
    <property type="term" value="P:ribosomal large subunit biogenesis"/>
    <property type="evidence" value="ECO:0007669"/>
    <property type="project" value="TreeGrafter"/>
</dbReference>
<evidence type="ECO:0000256" key="10">
    <source>
        <dbReference type="SAM" id="MobiDB-lite"/>
    </source>
</evidence>